<feature type="region of interest" description="Disordered" evidence="1">
    <location>
        <begin position="1"/>
        <end position="33"/>
    </location>
</feature>
<dbReference type="HOGENOM" id="CLU_053871_0_0_1"/>
<protein>
    <submittedName>
        <fullName evidence="2">Uncharacterized protein</fullName>
    </submittedName>
</protein>
<reference evidence="2 3" key="1">
    <citation type="journal article" date="2010" name="Nat. Biotechnol.">
        <title>Genome sequence of the model mushroom Schizophyllum commune.</title>
        <authorList>
            <person name="Ohm R.A."/>
            <person name="de Jong J.F."/>
            <person name="Lugones L.G."/>
            <person name="Aerts A."/>
            <person name="Kothe E."/>
            <person name="Stajich J.E."/>
            <person name="de Vries R.P."/>
            <person name="Record E."/>
            <person name="Levasseur A."/>
            <person name="Baker S.E."/>
            <person name="Bartholomew K.A."/>
            <person name="Coutinho P.M."/>
            <person name="Erdmann S."/>
            <person name="Fowler T.J."/>
            <person name="Gathman A.C."/>
            <person name="Lombard V."/>
            <person name="Henrissat B."/>
            <person name="Knabe N."/>
            <person name="Kuees U."/>
            <person name="Lilly W.W."/>
            <person name="Lindquist E."/>
            <person name="Lucas S."/>
            <person name="Magnuson J.K."/>
            <person name="Piumi F."/>
            <person name="Raudaskoski M."/>
            <person name="Salamov A."/>
            <person name="Schmutz J."/>
            <person name="Schwarze F.W.M.R."/>
            <person name="vanKuyk P.A."/>
            <person name="Horton J.S."/>
            <person name="Grigoriev I.V."/>
            <person name="Woesten H.A.B."/>
        </authorList>
    </citation>
    <scope>NUCLEOTIDE SEQUENCE [LARGE SCALE GENOMIC DNA]</scope>
    <source>
        <strain evidence="3">H4-8 / FGSC 9210</strain>
    </source>
</reference>
<accession>D8PYN8</accession>
<dbReference type="RefSeq" id="XP_003033628.1">
    <property type="nucleotide sequence ID" value="XM_003033582.1"/>
</dbReference>
<dbReference type="KEGG" id="scm:SCHCO_02697532"/>
<organism evidence="3">
    <name type="scientific">Schizophyllum commune (strain H4-8 / FGSC 9210)</name>
    <name type="common">Split gill fungus</name>
    <dbReference type="NCBI Taxonomy" id="578458"/>
    <lineage>
        <taxon>Eukaryota</taxon>
        <taxon>Fungi</taxon>
        <taxon>Dikarya</taxon>
        <taxon>Basidiomycota</taxon>
        <taxon>Agaricomycotina</taxon>
        <taxon>Agaricomycetes</taxon>
        <taxon>Agaricomycetidae</taxon>
        <taxon>Agaricales</taxon>
        <taxon>Schizophyllaceae</taxon>
        <taxon>Schizophyllum</taxon>
    </lineage>
</organism>
<sequence>MIVNMEKAAPAPPPSYSAATQGPPPFPSGSHRKRRITDIPPHLLLNIVYATLPQTPYLDESTAERQRRVLYWISMNLRIVNRAFYIACMHVLRSIYLPAYESLVRPPYTSDPFPLLISAPSYEESTSEKHSPPSTSQDALPTPFPDTLPRETRVFDLFIALKVREDAWADATSLHLEREEAYKDIFSVMQPRARLEDLVCKYGVRDGVVSYSGSSRAGTPTRGVRPIPFRLLSATFSPWRVGLVLTLSSRRKTIVEVQRGARDEALEKAAKLLVCELREWAAENWR</sequence>
<dbReference type="eggNOG" id="ENOG502SCFZ">
    <property type="taxonomic scope" value="Eukaryota"/>
</dbReference>
<keyword evidence="3" id="KW-1185">Reference proteome</keyword>
<dbReference type="OMA" id="ALYVACM"/>
<dbReference type="VEuPathDB" id="FungiDB:SCHCODRAFT_02697532"/>
<evidence type="ECO:0000256" key="1">
    <source>
        <dbReference type="SAM" id="MobiDB-lite"/>
    </source>
</evidence>
<dbReference type="Proteomes" id="UP000007431">
    <property type="component" value="Unassembled WGS sequence"/>
</dbReference>
<dbReference type="OrthoDB" id="2536866at2759"/>
<evidence type="ECO:0000313" key="2">
    <source>
        <dbReference type="EMBL" id="EFI98725.1"/>
    </source>
</evidence>
<evidence type="ECO:0000313" key="3">
    <source>
        <dbReference type="Proteomes" id="UP000007431"/>
    </source>
</evidence>
<name>D8PYN8_SCHCM</name>
<dbReference type="EMBL" id="GL377304">
    <property type="protein sequence ID" value="EFI98725.1"/>
    <property type="molecule type" value="Genomic_DNA"/>
</dbReference>
<feature type="region of interest" description="Disordered" evidence="1">
    <location>
        <begin position="124"/>
        <end position="143"/>
    </location>
</feature>
<dbReference type="InParanoid" id="D8PYN8"/>
<dbReference type="AlphaFoldDB" id="D8PYN8"/>
<dbReference type="GeneID" id="9585242"/>
<dbReference type="STRING" id="578458.D8PYN8"/>
<gene>
    <name evidence="2" type="ORF">SCHCODRAFT_52601</name>
</gene>
<proteinExistence type="predicted"/>